<organism evidence="1 2">
    <name type="scientific">Rubroshorea leprosula</name>
    <dbReference type="NCBI Taxonomy" id="152421"/>
    <lineage>
        <taxon>Eukaryota</taxon>
        <taxon>Viridiplantae</taxon>
        <taxon>Streptophyta</taxon>
        <taxon>Embryophyta</taxon>
        <taxon>Tracheophyta</taxon>
        <taxon>Spermatophyta</taxon>
        <taxon>Magnoliopsida</taxon>
        <taxon>eudicotyledons</taxon>
        <taxon>Gunneridae</taxon>
        <taxon>Pentapetalae</taxon>
        <taxon>rosids</taxon>
        <taxon>malvids</taxon>
        <taxon>Malvales</taxon>
        <taxon>Dipterocarpaceae</taxon>
        <taxon>Rubroshorea</taxon>
    </lineage>
</organism>
<accession>A0AAV5IUP4</accession>
<protein>
    <submittedName>
        <fullName evidence="1">Uncharacterized protein</fullName>
    </submittedName>
</protein>
<dbReference type="AlphaFoldDB" id="A0AAV5IUP4"/>
<dbReference type="Proteomes" id="UP001054252">
    <property type="component" value="Unassembled WGS sequence"/>
</dbReference>
<comment type="caution">
    <text evidence="1">The sequence shown here is derived from an EMBL/GenBank/DDBJ whole genome shotgun (WGS) entry which is preliminary data.</text>
</comment>
<gene>
    <name evidence="1" type="ORF">SLEP1_g17564</name>
</gene>
<sequence>VLQLLLICLYHCPFPDLCYPPSYPALWPSIGSNTIIPTVLLSNLLFYALQYCCNTFLHF</sequence>
<name>A0AAV5IUP4_9ROSI</name>
<dbReference type="EMBL" id="BPVZ01000024">
    <property type="protein sequence ID" value="GKV05567.1"/>
    <property type="molecule type" value="Genomic_DNA"/>
</dbReference>
<proteinExistence type="predicted"/>
<evidence type="ECO:0000313" key="1">
    <source>
        <dbReference type="EMBL" id="GKV05567.1"/>
    </source>
</evidence>
<evidence type="ECO:0000313" key="2">
    <source>
        <dbReference type="Proteomes" id="UP001054252"/>
    </source>
</evidence>
<reference evidence="1 2" key="1">
    <citation type="journal article" date="2021" name="Commun. Biol.">
        <title>The genome of Shorea leprosula (Dipterocarpaceae) highlights the ecological relevance of drought in aseasonal tropical rainforests.</title>
        <authorList>
            <person name="Ng K.K.S."/>
            <person name="Kobayashi M.J."/>
            <person name="Fawcett J.A."/>
            <person name="Hatakeyama M."/>
            <person name="Paape T."/>
            <person name="Ng C.H."/>
            <person name="Ang C.C."/>
            <person name="Tnah L.H."/>
            <person name="Lee C.T."/>
            <person name="Nishiyama T."/>
            <person name="Sese J."/>
            <person name="O'Brien M.J."/>
            <person name="Copetti D."/>
            <person name="Mohd Noor M.I."/>
            <person name="Ong R.C."/>
            <person name="Putra M."/>
            <person name="Sireger I.Z."/>
            <person name="Indrioko S."/>
            <person name="Kosugi Y."/>
            <person name="Izuno A."/>
            <person name="Isagi Y."/>
            <person name="Lee S.L."/>
            <person name="Shimizu K.K."/>
        </authorList>
    </citation>
    <scope>NUCLEOTIDE SEQUENCE [LARGE SCALE GENOMIC DNA]</scope>
    <source>
        <strain evidence="1">214</strain>
    </source>
</reference>
<keyword evidence="2" id="KW-1185">Reference proteome</keyword>
<feature type="non-terminal residue" evidence="1">
    <location>
        <position position="1"/>
    </location>
</feature>